<dbReference type="InterPro" id="IPR029006">
    <property type="entry name" value="ADF-H/Gelsolin-like_dom_sf"/>
</dbReference>
<sequence>MASRLGLRLAARSLRQPAALAPRIQASRRAMSSATPKQSSDAPWIAIAGVITVGGLAATFGGGDSKPAHHETSHASKPKTLPKEEPKEEPKEKAKKKGSPKKDDAPEKNDDSEAGADNVEGSASPAEVEESIKKSIKADEPSTAKAEEAKSADSPKKGGDSGSESGDDDYVKIEKISTKDTADALAQSESSGVTVNSECQPAYQKLKLNKEKDVKQKYIIFKLSDDLKEIVVEKTSTESNYDTFVADLPKDQPRWAVYDVEFEKDGGKRNKLTFFSAKIKQKMVYASSKDALRKSLDGIAADVQGTDVDEVSWETVLDKASRGR</sequence>
<protein>
    <recommendedName>
        <fullName evidence="3">Cofilin</fullName>
    </recommendedName>
    <alternativeName>
        <fullName evidence="5">Actin-depolymerizing factor 1</fullName>
    </alternativeName>
</protein>
<dbReference type="AlphaFoldDB" id="A0A8H3D5X9"/>
<evidence type="ECO:0000313" key="9">
    <source>
        <dbReference type="Proteomes" id="UP000663853"/>
    </source>
</evidence>
<feature type="domain" description="ADF-H" evidence="7">
    <location>
        <begin position="190"/>
        <end position="321"/>
    </location>
</feature>
<feature type="compositionally biased region" description="Polar residues" evidence="6">
    <location>
        <begin position="187"/>
        <end position="199"/>
    </location>
</feature>
<name>A0A8H3D5X9_9AGAM</name>
<evidence type="ECO:0000259" key="7">
    <source>
        <dbReference type="PROSITE" id="PS51263"/>
    </source>
</evidence>
<dbReference type="SUPFAM" id="SSF55753">
    <property type="entry name" value="Actin depolymerizing proteins"/>
    <property type="match status" value="1"/>
</dbReference>
<organism evidence="8 9">
    <name type="scientific">Rhizoctonia solani</name>
    <dbReference type="NCBI Taxonomy" id="456999"/>
    <lineage>
        <taxon>Eukaryota</taxon>
        <taxon>Fungi</taxon>
        <taxon>Dikarya</taxon>
        <taxon>Basidiomycota</taxon>
        <taxon>Agaricomycotina</taxon>
        <taxon>Agaricomycetes</taxon>
        <taxon>Cantharellales</taxon>
        <taxon>Ceratobasidiaceae</taxon>
        <taxon>Rhizoctonia</taxon>
    </lineage>
</organism>
<evidence type="ECO:0000256" key="6">
    <source>
        <dbReference type="SAM" id="MobiDB-lite"/>
    </source>
</evidence>
<dbReference type="GO" id="GO:0015629">
    <property type="term" value="C:actin cytoskeleton"/>
    <property type="evidence" value="ECO:0007669"/>
    <property type="project" value="InterPro"/>
</dbReference>
<dbReference type="EMBL" id="CAJMXA010003699">
    <property type="protein sequence ID" value="CAE6512187.1"/>
    <property type="molecule type" value="Genomic_DNA"/>
</dbReference>
<dbReference type="GO" id="GO:0003779">
    <property type="term" value="F:actin binding"/>
    <property type="evidence" value="ECO:0007669"/>
    <property type="project" value="UniProtKB-KW"/>
</dbReference>
<feature type="region of interest" description="Disordered" evidence="6">
    <location>
        <begin position="24"/>
        <end position="43"/>
    </location>
</feature>
<evidence type="ECO:0000256" key="3">
    <source>
        <dbReference type="ARBA" id="ARBA00015630"/>
    </source>
</evidence>
<dbReference type="PROSITE" id="PS51263">
    <property type="entry name" value="ADF_H"/>
    <property type="match status" value="1"/>
</dbReference>
<evidence type="ECO:0000256" key="5">
    <source>
        <dbReference type="ARBA" id="ARBA00032427"/>
    </source>
</evidence>
<proteinExistence type="inferred from homology"/>
<feature type="compositionally biased region" description="Basic and acidic residues" evidence="6">
    <location>
        <begin position="130"/>
        <end position="159"/>
    </location>
</feature>
<feature type="compositionally biased region" description="Basic and acidic residues" evidence="6">
    <location>
        <begin position="100"/>
        <end position="111"/>
    </location>
</feature>
<feature type="compositionally biased region" description="Basic and acidic residues" evidence="6">
    <location>
        <begin position="81"/>
        <end position="92"/>
    </location>
</feature>
<evidence type="ECO:0000256" key="1">
    <source>
        <dbReference type="ARBA" id="ARBA00004109"/>
    </source>
</evidence>
<evidence type="ECO:0000313" key="8">
    <source>
        <dbReference type="EMBL" id="CAE6512187.1"/>
    </source>
</evidence>
<dbReference type="Gene3D" id="3.40.20.10">
    <property type="entry name" value="Severin"/>
    <property type="match status" value="1"/>
</dbReference>
<reference evidence="8" key="1">
    <citation type="submission" date="2021-01" db="EMBL/GenBank/DDBJ databases">
        <authorList>
            <person name="Kaushik A."/>
        </authorList>
    </citation>
    <scope>NUCLEOTIDE SEQUENCE</scope>
    <source>
        <strain evidence="8">AG6-10EEA</strain>
    </source>
</reference>
<comment type="caution">
    <text evidence="8">The sequence shown here is derived from an EMBL/GenBank/DDBJ whole genome shotgun (WGS) entry which is preliminary data.</text>
</comment>
<dbReference type="GO" id="GO:0030042">
    <property type="term" value="P:actin filament depolymerization"/>
    <property type="evidence" value="ECO:0007669"/>
    <property type="project" value="InterPro"/>
</dbReference>
<gene>
    <name evidence="8" type="ORF">RDB_LOCUS130670</name>
</gene>
<comment type="similarity">
    <text evidence="2">Belongs to the actin-binding proteins ADF family.</text>
</comment>
<accession>A0A8H3D5X9</accession>
<feature type="compositionally biased region" description="Polar residues" evidence="6">
    <location>
        <begin position="30"/>
        <end position="41"/>
    </location>
</feature>
<dbReference type="Pfam" id="PF00241">
    <property type="entry name" value="Cofilin_ADF"/>
    <property type="match status" value="1"/>
</dbReference>
<dbReference type="PANTHER" id="PTHR11913">
    <property type="entry name" value="COFILIN-RELATED"/>
    <property type="match status" value="1"/>
</dbReference>
<dbReference type="InterPro" id="IPR017904">
    <property type="entry name" value="ADF/Cofilin"/>
</dbReference>
<comment type="subcellular location">
    <subcellularLocation>
        <location evidence="1">Nucleus matrix</location>
    </subcellularLocation>
</comment>
<dbReference type="Proteomes" id="UP000663853">
    <property type="component" value="Unassembled WGS sequence"/>
</dbReference>
<dbReference type="InterPro" id="IPR002108">
    <property type="entry name" value="ADF-H"/>
</dbReference>
<dbReference type="GO" id="GO:0016363">
    <property type="term" value="C:nuclear matrix"/>
    <property type="evidence" value="ECO:0007669"/>
    <property type="project" value="UniProtKB-SubCell"/>
</dbReference>
<keyword evidence="4" id="KW-0009">Actin-binding</keyword>
<feature type="region of interest" description="Disordered" evidence="6">
    <location>
        <begin position="56"/>
        <end position="199"/>
    </location>
</feature>
<evidence type="ECO:0000256" key="4">
    <source>
        <dbReference type="ARBA" id="ARBA00023203"/>
    </source>
</evidence>
<dbReference type="CDD" id="cd11286">
    <property type="entry name" value="ADF_cofilin_like"/>
    <property type="match status" value="1"/>
</dbReference>
<dbReference type="SMART" id="SM00102">
    <property type="entry name" value="ADF"/>
    <property type="match status" value="1"/>
</dbReference>
<evidence type="ECO:0000256" key="2">
    <source>
        <dbReference type="ARBA" id="ARBA00006844"/>
    </source>
</evidence>
<feature type="compositionally biased region" description="Basic and acidic residues" evidence="6">
    <location>
        <begin position="169"/>
        <end position="182"/>
    </location>
</feature>